<dbReference type="Proteomes" id="UP001164733">
    <property type="component" value="Chromosome"/>
</dbReference>
<gene>
    <name evidence="2" type="ORF">LL038_18765</name>
</gene>
<dbReference type="InterPro" id="IPR010540">
    <property type="entry name" value="CmpB_TMEM229"/>
</dbReference>
<dbReference type="EMBL" id="CP086239">
    <property type="protein sequence ID" value="WAG59650.1"/>
    <property type="molecule type" value="Genomic_DNA"/>
</dbReference>
<keyword evidence="1" id="KW-1133">Transmembrane helix</keyword>
<feature type="transmembrane region" description="Helical" evidence="1">
    <location>
        <begin position="151"/>
        <end position="174"/>
    </location>
</feature>
<feature type="transmembrane region" description="Helical" evidence="1">
    <location>
        <begin position="44"/>
        <end position="65"/>
    </location>
</feature>
<evidence type="ECO:0000313" key="3">
    <source>
        <dbReference type="Proteomes" id="UP001164733"/>
    </source>
</evidence>
<evidence type="ECO:0000256" key="1">
    <source>
        <dbReference type="SAM" id="Phobius"/>
    </source>
</evidence>
<feature type="transmembrane region" description="Helical" evidence="1">
    <location>
        <begin position="116"/>
        <end position="139"/>
    </location>
</feature>
<evidence type="ECO:0000313" key="2">
    <source>
        <dbReference type="EMBL" id="WAG59650.1"/>
    </source>
</evidence>
<protein>
    <submittedName>
        <fullName evidence="2">ABC transporter permease</fullName>
    </submittedName>
</protein>
<dbReference type="RefSeq" id="WP_216124648.1">
    <property type="nucleotide sequence ID" value="NZ_CP086239.1"/>
</dbReference>
<reference evidence="2" key="1">
    <citation type="submission" date="2021-11" db="EMBL/GenBank/DDBJ databases">
        <title>Clostridia strains as spoilage organisms.</title>
        <authorList>
            <person name="Wambui J."/>
            <person name="Stevens M.J.A."/>
            <person name="Stephan R."/>
        </authorList>
    </citation>
    <scope>NUCLEOTIDE SEQUENCE</scope>
    <source>
        <strain evidence="2">CF009</strain>
    </source>
</reference>
<name>A0AA47I6B4_9CLOT</name>
<feature type="transmembrane region" description="Helical" evidence="1">
    <location>
        <begin position="12"/>
        <end position="32"/>
    </location>
</feature>
<keyword evidence="1" id="KW-0472">Membrane</keyword>
<dbReference type="AlphaFoldDB" id="A0AA47I6B4"/>
<feature type="transmembrane region" description="Helical" evidence="1">
    <location>
        <begin position="71"/>
        <end position="95"/>
    </location>
</feature>
<keyword evidence="1" id="KW-0812">Transmembrane</keyword>
<accession>A0AA47I6B4</accession>
<organism evidence="2 3">
    <name type="scientific">Clostridium estertheticum</name>
    <dbReference type="NCBI Taxonomy" id="238834"/>
    <lineage>
        <taxon>Bacteria</taxon>
        <taxon>Bacillati</taxon>
        <taxon>Bacillota</taxon>
        <taxon>Clostridia</taxon>
        <taxon>Eubacteriales</taxon>
        <taxon>Clostridiaceae</taxon>
        <taxon>Clostridium</taxon>
    </lineage>
</organism>
<dbReference type="Pfam" id="PF06541">
    <property type="entry name" value="ABC_trans_CmpB"/>
    <property type="match status" value="1"/>
</dbReference>
<sequence>MIDITLLSFNVFSLFFYFIVYSFMGWCLETIYATIRKKGFVNRGFLHGPFCPIYGFAILSIIVLLKPIENNYIFLLLGSIFLTSIIEYITGYILETTFDSTWWDYSDEPYNLHGRICLKFSIIWGFISILILKVIHPYIEYIVNLIPPNPGVFLFYITLVYFILDFIITIITILKLRSLLTQLITAYSELTDKFLDFKSNLGNTKSIPELRIKLDQLIDLAETKMSKKKSNIESVLKEVKIKYDSLFIKKYPNYSRLIKAFPDLKFKGLDAIFKDVKHIIHKNKKG</sequence>
<proteinExistence type="predicted"/>